<protein>
    <recommendedName>
        <fullName evidence="1">Potassium/proton antiporter subunit KhtT-like N-terminal domain-containing protein</fullName>
    </recommendedName>
</protein>
<feature type="domain" description="Potassium/proton antiporter subunit KhtT-like N-terminal" evidence="1">
    <location>
        <begin position="7"/>
        <end position="71"/>
    </location>
</feature>
<evidence type="ECO:0000313" key="3">
    <source>
        <dbReference type="Proteomes" id="UP001165378"/>
    </source>
</evidence>
<reference evidence="2" key="1">
    <citation type="submission" date="2022-01" db="EMBL/GenBank/DDBJ databases">
        <title>Genome-Based Taxonomic Classification of the Phylum Actinobacteria.</title>
        <authorList>
            <person name="Gao Y."/>
        </authorList>
    </citation>
    <scope>NUCLEOTIDE SEQUENCE</scope>
    <source>
        <strain evidence="2">KLBMP 8922</strain>
    </source>
</reference>
<dbReference type="Pfam" id="PF25991">
    <property type="entry name" value="KhtT_N"/>
    <property type="match status" value="1"/>
</dbReference>
<name>A0AA41Q369_9ACTN</name>
<keyword evidence="3" id="KW-1185">Reference proteome</keyword>
<dbReference type="RefSeq" id="WP_235055370.1">
    <property type="nucleotide sequence ID" value="NZ_JAKFHA010000018.1"/>
</dbReference>
<organism evidence="2 3">
    <name type="scientific">Yinghuangia soli</name>
    <dbReference type="NCBI Taxonomy" id="2908204"/>
    <lineage>
        <taxon>Bacteria</taxon>
        <taxon>Bacillati</taxon>
        <taxon>Actinomycetota</taxon>
        <taxon>Actinomycetes</taxon>
        <taxon>Kitasatosporales</taxon>
        <taxon>Streptomycetaceae</taxon>
        <taxon>Yinghuangia</taxon>
    </lineage>
</organism>
<dbReference type="InterPro" id="IPR058776">
    <property type="entry name" value="KhtT-like_N"/>
</dbReference>
<evidence type="ECO:0000259" key="1">
    <source>
        <dbReference type="Pfam" id="PF25991"/>
    </source>
</evidence>
<dbReference type="AlphaFoldDB" id="A0AA41Q369"/>
<evidence type="ECO:0000313" key="2">
    <source>
        <dbReference type="EMBL" id="MCF2530703.1"/>
    </source>
</evidence>
<comment type="caution">
    <text evidence="2">The sequence shown here is derived from an EMBL/GenBank/DDBJ whole genome shotgun (WGS) entry which is preliminary data.</text>
</comment>
<dbReference type="EMBL" id="JAKFHA010000018">
    <property type="protein sequence ID" value="MCF2530703.1"/>
    <property type="molecule type" value="Genomic_DNA"/>
</dbReference>
<dbReference type="Proteomes" id="UP001165378">
    <property type="component" value="Unassembled WGS sequence"/>
</dbReference>
<proteinExistence type="predicted"/>
<sequence length="73" mass="7537">MASQVPITSTPLPGIGTQYTLKTQGGRALSIVAARDGRRSLAIFEIDDPDACGPGVRLTPAEAAALAELLTED</sequence>
<accession>A0AA41Q369</accession>
<gene>
    <name evidence="2" type="ORF">LZ495_26265</name>
</gene>